<gene>
    <name evidence="8" type="ORF">BDD43_2148</name>
</gene>
<dbReference type="InterPro" id="IPR013785">
    <property type="entry name" value="Aldolase_TIM"/>
</dbReference>
<evidence type="ECO:0000256" key="1">
    <source>
        <dbReference type="ARBA" id="ARBA00001966"/>
    </source>
</evidence>
<evidence type="ECO:0000256" key="6">
    <source>
        <dbReference type="ARBA" id="ARBA00023601"/>
    </source>
</evidence>
<dbReference type="GO" id="GO:0016491">
    <property type="term" value="F:oxidoreductase activity"/>
    <property type="evidence" value="ECO:0007669"/>
    <property type="project" value="InterPro"/>
</dbReference>
<keyword evidence="9" id="KW-1185">Reference proteome</keyword>
<accession>A0A495IZ46</accession>
<keyword evidence="3" id="KW-0479">Metal-binding</keyword>
<comment type="similarity">
    <text evidence="6">Belongs to the radical SAM superfamily. Anaerobic sulfatase-maturating enzyme family.</text>
</comment>
<comment type="cofactor">
    <cofactor evidence="1">
        <name>[4Fe-4S] cluster</name>
        <dbReference type="ChEBI" id="CHEBI:49883"/>
    </cofactor>
</comment>
<evidence type="ECO:0000256" key="2">
    <source>
        <dbReference type="ARBA" id="ARBA00022691"/>
    </source>
</evidence>
<dbReference type="AlphaFoldDB" id="A0A495IZ46"/>
<feature type="domain" description="Radical SAM core" evidence="7">
    <location>
        <begin position="102"/>
        <end position="256"/>
    </location>
</feature>
<dbReference type="SFLD" id="SFLDG01067">
    <property type="entry name" value="SPASM/twitch_domain_containing"/>
    <property type="match status" value="1"/>
</dbReference>
<dbReference type="Pfam" id="PF04055">
    <property type="entry name" value="Radical_SAM"/>
    <property type="match status" value="1"/>
</dbReference>
<dbReference type="PANTHER" id="PTHR43273:SF3">
    <property type="entry name" value="ANAEROBIC SULFATASE-MATURATING ENZYME HOMOLOG ASLB-RELATED"/>
    <property type="match status" value="1"/>
</dbReference>
<evidence type="ECO:0000256" key="4">
    <source>
        <dbReference type="ARBA" id="ARBA00023004"/>
    </source>
</evidence>
<reference evidence="8 9" key="1">
    <citation type="submission" date="2018-10" db="EMBL/GenBank/DDBJ databases">
        <title>Genomic Encyclopedia of Archaeal and Bacterial Type Strains, Phase II (KMG-II): from individual species to whole genera.</title>
        <authorList>
            <person name="Goeker M."/>
        </authorList>
    </citation>
    <scope>NUCLEOTIDE SEQUENCE [LARGE SCALE GENOMIC DNA]</scope>
    <source>
        <strain evidence="8 9">DSM 18602</strain>
    </source>
</reference>
<evidence type="ECO:0000256" key="5">
    <source>
        <dbReference type="ARBA" id="ARBA00023014"/>
    </source>
</evidence>
<evidence type="ECO:0000259" key="7">
    <source>
        <dbReference type="Pfam" id="PF04055"/>
    </source>
</evidence>
<evidence type="ECO:0000313" key="9">
    <source>
        <dbReference type="Proteomes" id="UP000268007"/>
    </source>
</evidence>
<dbReference type="SUPFAM" id="SSF102114">
    <property type="entry name" value="Radical SAM enzymes"/>
    <property type="match status" value="1"/>
</dbReference>
<proteinExistence type="inferred from homology"/>
<name>A0A495IZ46_9SPHI</name>
<dbReference type="SFLD" id="SFLDS00029">
    <property type="entry name" value="Radical_SAM"/>
    <property type="match status" value="1"/>
</dbReference>
<evidence type="ECO:0000256" key="3">
    <source>
        <dbReference type="ARBA" id="ARBA00022723"/>
    </source>
</evidence>
<keyword evidence="4" id="KW-0408">Iron</keyword>
<comment type="caution">
    <text evidence="8">The sequence shown here is derived from an EMBL/GenBank/DDBJ whole genome shotgun (WGS) entry which is preliminary data.</text>
</comment>
<dbReference type="SFLD" id="SFLDG01386">
    <property type="entry name" value="main_SPASM_domain-containing"/>
    <property type="match status" value="1"/>
</dbReference>
<dbReference type="InterPro" id="IPR058240">
    <property type="entry name" value="rSAM_sf"/>
</dbReference>
<dbReference type="GO" id="GO:0046872">
    <property type="term" value="F:metal ion binding"/>
    <property type="evidence" value="ECO:0007669"/>
    <property type="project" value="UniProtKB-KW"/>
</dbReference>
<dbReference type="PANTHER" id="PTHR43273">
    <property type="entry name" value="ANAEROBIC SULFATASE-MATURATING ENZYME HOMOLOG ASLB-RELATED"/>
    <property type="match status" value="1"/>
</dbReference>
<dbReference type="EMBL" id="RBKU01000001">
    <property type="protein sequence ID" value="RKR81985.1"/>
    <property type="molecule type" value="Genomic_DNA"/>
</dbReference>
<sequence length="446" mass="49604">MNSLIPQRSPELLINRVGNGFAYAVNCSYPNSFRLLNDRQYEILQAVNGVDDIQVIADNLSIPSDTLEQFLSMLGKTEIVSFNGFTVPEKPSAPKSLNFWIHTTNACNLGCSHCYISTLNTGKGMTDAVRQQLLLKLLEAVKLKGIRHIRLRLAGGEPMGQFNVWKTFIPEAKQVLADAGCKFDVGFVTNLTILNDEIIAFSKQYGIGYGVSLDGVEATHDATRSFRSGCGSFGIVDTNLRKLIAAGIPVSVNTVVTNLNLIGLPELTRYLIALDIPFRYSIVKGAHIDAELLDQYLSASYTIMQEAIQNGWAFSKRYQFCDLKPNELGFQTCASGFSGGAIYVDGSFKYCHVQFGTETQSAYSIFDDGLDLVDMIASGEHHEDDKSDDCKKCRYRSVCTSGCPVYRVDGKDPQCSLYHRFIPKYYELQAKERLALMRRCKVLKLE</sequence>
<dbReference type="InterPro" id="IPR023885">
    <property type="entry name" value="4Fe4S-binding_SPASM_dom"/>
</dbReference>
<organism evidence="8 9">
    <name type="scientific">Mucilaginibacter gracilis</name>
    <dbReference type="NCBI Taxonomy" id="423350"/>
    <lineage>
        <taxon>Bacteria</taxon>
        <taxon>Pseudomonadati</taxon>
        <taxon>Bacteroidota</taxon>
        <taxon>Sphingobacteriia</taxon>
        <taxon>Sphingobacteriales</taxon>
        <taxon>Sphingobacteriaceae</taxon>
        <taxon>Mucilaginibacter</taxon>
    </lineage>
</organism>
<protein>
    <recommendedName>
        <fullName evidence="7">Radical SAM core domain-containing protein</fullName>
    </recommendedName>
</protein>
<dbReference type="InterPro" id="IPR023867">
    <property type="entry name" value="Sulphatase_maturase_rSAM"/>
</dbReference>
<dbReference type="SFLD" id="SFLDG01384">
    <property type="entry name" value="thioether_bond_formation_requi"/>
    <property type="match status" value="1"/>
</dbReference>
<keyword evidence="5" id="KW-0411">Iron-sulfur</keyword>
<dbReference type="Proteomes" id="UP000268007">
    <property type="component" value="Unassembled WGS sequence"/>
</dbReference>
<dbReference type="InterPro" id="IPR007197">
    <property type="entry name" value="rSAM"/>
</dbReference>
<keyword evidence="2" id="KW-0949">S-adenosyl-L-methionine</keyword>
<dbReference type="CDD" id="cd01335">
    <property type="entry name" value="Radical_SAM"/>
    <property type="match status" value="1"/>
</dbReference>
<dbReference type="NCBIfam" id="TIGR04085">
    <property type="entry name" value="rSAM_more_4Fe4S"/>
    <property type="match status" value="1"/>
</dbReference>
<evidence type="ECO:0000313" key="8">
    <source>
        <dbReference type="EMBL" id="RKR81985.1"/>
    </source>
</evidence>
<dbReference type="Gene3D" id="3.20.20.70">
    <property type="entry name" value="Aldolase class I"/>
    <property type="match status" value="1"/>
</dbReference>
<dbReference type="RefSeq" id="WP_246001531.1">
    <property type="nucleotide sequence ID" value="NZ_RBKU01000001.1"/>
</dbReference>
<dbReference type="GO" id="GO:0051536">
    <property type="term" value="F:iron-sulfur cluster binding"/>
    <property type="evidence" value="ECO:0007669"/>
    <property type="project" value="UniProtKB-KW"/>
</dbReference>